<dbReference type="Proteomes" id="UP000714275">
    <property type="component" value="Unassembled WGS sequence"/>
</dbReference>
<sequence length="214" mass="24364">MSHITTSVACPAGTPLSVLSHLYCCRTISIRIPRTIQTFKDVTQREKLVDSSGLSNEVKPALRHFLSRIVDSRPSAHGLRLYRRLTRRRVSWSEFSPGGSLSHMGGQVEIWRGLSSVLNIIFTTGVSPHRGSFSYCRHHIGYVCGIKRPSRFLMDTYSTRNNTPSILLHRWPPQKELYHTECIRLGEKKTHFYGSFVSGIYTINMTFSSQHLNV</sequence>
<organism evidence="1 2">
    <name type="scientific">Suillus placidus</name>
    <dbReference type="NCBI Taxonomy" id="48579"/>
    <lineage>
        <taxon>Eukaryota</taxon>
        <taxon>Fungi</taxon>
        <taxon>Dikarya</taxon>
        <taxon>Basidiomycota</taxon>
        <taxon>Agaricomycotina</taxon>
        <taxon>Agaricomycetes</taxon>
        <taxon>Agaricomycetidae</taxon>
        <taxon>Boletales</taxon>
        <taxon>Suillineae</taxon>
        <taxon>Suillaceae</taxon>
        <taxon>Suillus</taxon>
    </lineage>
</organism>
<accession>A0A9P7A154</accession>
<gene>
    <name evidence="1" type="ORF">EV702DRAFT_74306</name>
</gene>
<protein>
    <submittedName>
        <fullName evidence="1">Uncharacterized protein</fullName>
    </submittedName>
</protein>
<reference evidence="1" key="1">
    <citation type="journal article" date="2020" name="New Phytol.">
        <title>Comparative genomics reveals dynamic genome evolution in host specialist ectomycorrhizal fungi.</title>
        <authorList>
            <person name="Lofgren L.A."/>
            <person name="Nguyen N.H."/>
            <person name="Vilgalys R."/>
            <person name="Ruytinx J."/>
            <person name="Liao H.L."/>
            <person name="Branco S."/>
            <person name="Kuo A."/>
            <person name="LaButti K."/>
            <person name="Lipzen A."/>
            <person name="Andreopoulos W."/>
            <person name="Pangilinan J."/>
            <person name="Riley R."/>
            <person name="Hundley H."/>
            <person name="Na H."/>
            <person name="Barry K."/>
            <person name="Grigoriev I.V."/>
            <person name="Stajich J.E."/>
            <person name="Kennedy P.G."/>
        </authorList>
    </citation>
    <scope>NUCLEOTIDE SEQUENCE</scope>
    <source>
        <strain evidence="1">DOB743</strain>
    </source>
</reference>
<name>A0A9P7A154_9AGAM</name>
<dbReference type="AlphaFoldDB" id="A0A9P7A154"/>
<evidence type="ECO:0000313" key="1">
    <source>
        <dbReference type="EMBL" id="KAG1779546.1"/>
    </source>
</evidence>
<keyword evidence="2" id="KW-1185">Reference proteome</keyword>
<proteinExistence type="predicted"/>
<dbReference type="EMBL" id="JABBWD010000011">
    <property type="protein sequence ID" value="KAG1779546.1"/>
    <property type="molecule type" value="Genomic_DNA"/>
</dbReference>
<evidence type="ECO:0000313" key="2">
    <source>
        <dbReference type="Proteomes" id="UP000714275"/>
    </source>
</evidence>
<comment type="caution">
    <text evidence="1">The sequence shown here is derived from an EMBL/GenBank/DDBJ whole genome shotgun (WGS) entry which is preliminary data.</text>
</comment>